<feature type="coiled-coil region" evidence="2">
    <location>
        <begin position="379"/>
        <end position="413"/>
    </location>
</feature>
<keyword evidence="7" id="KW-1185">Reference proteome</keyword>
<evidence type="ECO:0000313" key="8">
    <source>
        <dbReference type="WBParaSite" id="DME_0000843101-mRNA-1"/>
    </source>
</evidence>
<dbReference type="InterPro" id="IPR039045">
    <property type="entry name" value="SCHIP_1"/>
</dbReference>
<feature type="compositionally biased region" description="Acidic residues" evidence="3">
    <location>
        <begin position="271"/>
        <end position="289"/>
    </location>
</feature>
<dbReference type="AlphaFoldDB" id="A0A0N4UKY9"/>
<keyword evidence="1 2" id="KW-0175">Coiled coil</keyword>
<dbReference type="Proteomes" id="UP000038040">
    <property type="component" value="Unplaced"/>
</dbReference>
<feature type="compositionally biased region" description="Polar residues" evidence="3">
    <location>
        <begin position="48"/>
        <end position="58"/>
    </location>
</feature>
<evidence type="ECO:0000259" key="4">
    <source>
        <dbReference type="Pfam" id="PF10148"/>
    </source>
</evidence>
<evidence type="ECO:0000256" key="2">
    <source>
        <dbReference type="SAM" id="Coils"/>
    </source>
</evidence>
<dbReference type="PANTHER" id="PTHR13103:SF2">
    <property type="entry name" value="IQCJ-SCHIP1 READTHROUGH TRANSCRIPT PROTEIN-RELATED"/>
    <property type="match status" value="1"/>
</dbReference>
<dbReference type="Pfam" id="PF10148">
    <property type="entry name" value="SCHIP-1_C"/>
    <property type="match status" value="1"/>
</dbReference>
<feature type="region of interest" description="Disordered" evidence="3">
    <location>
        <begin position="33"/>
        <end position="58"/>
    </location>
</feature>
<dbReference type="WBParaSite" id="DME_0000843101-mRNA-1">
    <property type="protein sequence ID" value="DME_0000843101-mRNA-1"/>
    <property type="gene ID" value="DME_0000843101"/>
</dbReference>
<dbReference type="GO" id="GO:0030054">
    <property type="term" value="C:cell junction"/>
    <property type="evidence" value="ECO:0007669"/>
    <property type="project" value="TreeGrafter"/>
</dbReference>
<sequence>MEMVEMNNNSIPNSSSLCGGTILQAIVEKTPIRRRNIENEPHSRRKTSGSSGESFDNNRAFSTYSWSEDSLEMSNANSQILDFSPTDSTVPMKLNEVYDINVPYKITSTHDNDIDSTQFSQKTAESNATMVPGTNPGYDLINSPGSYTSIDCPMPSTSHSVNSFFRFSPTSSTNKELIRESIDRELDGLDTCLPNLDFNKLEEKLVIAAKERQIMERKLLGEQVRRRLALQVDQYMAGPSPRILTRPSRSNLGFRLQTAMNLQVCYMNDLTDDENEDDDDEVGLDSSDDELPKSKSAPNLCYTTTIQDGSNMNATQLRQKSAMEGNPRLLLEEETKLMLLKAKQAAKMQMELERLNTHRAIYCGNHRKFFRIQLTKMSCKQLREISSQLNARIEEENAELVRLLVEKDSLHMQQDSMLVDIEDMIQHENHSEILNLPEFLMVQPGGEDAKFRVYKR</sequence>
<dbReference type="GO" id="GO:0005886">
    <property type="term" value="C:plasma membrane"/>
    <property type="evidence" value="ECO:0007669"/>
    <property type="project" value="TreeGrafter"/>
</dbReference>
<reference evidence="5 7" key="2">
    <citation type="submission" date="2018-11" db="EMBL/GenBank/DDBJ databases">
        <authorList>
            <consortium name="Pathogen Informatics"/>
        </authorList>
    </citation>
    <scope>NUCLEOTIDE SEQUENCE [LARGE SCALE GENOMIC DNA]</scope>
</reference>
<dbReference type="Proteomes" id="UP000274756">
    <property type="component" value="Unassembled WGS sequence"/>
</dbReference>
<name>A0A0N4UKY9_DRAME</name>
<dbReference type="EMBL" id="UYYG01001214">
    <property type="protein sequence ID" value="VDN60402.1"/>
    <property type="molecule type" value="Genomic_DNA"/>
</dbReference>
<gene>
    <name evidence="5" type="ORF">DME_LOCUS10375</name>
</gene>
<evidence type="ECO:0000313" key="5">
    <source>
        <dbReference type="EMBL" id="VDN60402.1"/>
    </source>
</evidence>
<dbReference type="PANTHER" id="PTHR13103">
    <property type="entry name" value="SCHWANNOMIN INTERACTING PROTEIN 1"/>
    <property type="match status" value="1"/>
</dbReference>
<dbReference type="OrthoDB" id="6260144at2759"/>
<proteinExistence type="predicted"/>
<dbReference type="InterPro" id="IPR015649">
    <property type="entry name" value="SCHIP_1_C"/>
</dbReference>
<evidence type="ECO:0000256" key="3">
    <source>
        <dbReference type="SAM" id="MobiDB-lite"/>
    </source>
</evidence>
<organism evidence="6 8">
    <name type="scientific">Dracunculus medinensis</name>
    <name type="common">Guinea worm</name>
    <dbReference type="NCBI Taxonomy" id="318479"/>
    <lineage>
        <taxon>Eukaryota</taxon>
        <taxon>Metazoa</taxon>
        <taxon>Ecdysozoa</taxon>
        <taxon>Nematoda</taxon>
        <taxon>Chromadorea</taxon>
        <taxon>Rhabditida</taxon>
        <taxon>Spirurina</taxon>
        <taxon>Dracunculoidea</taxon>
        <taxon>Dracunculidae</taxon>
        <taxon>Dracunculus</taxon>
    </lineage>
</organism>
<accession>A0A0N4UKY9</accession>
<evidence type="ECO:0000313" key="6">
    <source>
        <dbReference type="Proteomes" id="UP000038040"/>
    </source>
</evidence>
<evidence type="ECO:0000313" key="7">
    <source>
        <dbReference type="Proteomes" id="UP000274756"/>
    </source>
</evidence>
<protein>
    <submittedName>
        <fullName evidence="8">SCHIP-1 domain-containing protein</fullName>
    </submittedName>
</protein>
<feature type="domain" description="Schwannomin interacting protein 1 C-terminal" evidence="4">
    <location>
        <begin position="222"/>
        <end position="428"/>
    </location>
</feature>
<dbReference type="GO" id="GO:0035332">
    <property type="term" value="P:positive regulation of hippo signaling"/>
    <property type="evidence" value="ECO:0007669"/>
    <property type="project" value="TreeGrafter"/>
</dbReference>
<dbReference type="STRING" id="318479.A0A0N4UKY9"/>
<feature type="region of interest" description="Disordered" evidence="3">
    <location>
        <begin position="271"/>
        <end position="300"/>
    </location>
</feature>
<reference evidence="8" key="1">
    <citation type="submission" date="2017-02" db="UniProtKB">
        <authorList>
            <consortium name="WormBaseParasite"/>
        </authorList>
    </citation>
    <scope>IDENTIFICATION</scope>
</reference>
<evidence type="ECO:0000256" key="1">
    <source>
        <dbReference type="ARBA" id="ARBA00023054"/>
    </source>
</evidence>